<evidence type="ECO:0008006" key="3">
    <source>
        <dbReference type="Google" id="ProtNLM"/>
    </source>
</evidence>
<proteinExistence type="predicted"/>
<sequence>MNKEELHSIISNNQSNICQIVAYKDSEKIYSDEWNGYKVDDCTHVMSATKSVFSLLIGIAFAYQESSLQMQG</sequence>
<keyword evidence="2" id="KW-1185">Reference proteome</keyword>
<reference evidence="1 2" key="1">
    <citation type="journal article" date="2022" name="Genome Biol. Evol.">
        <title>Host diet, physiology and behaviors set the stage for Lachnospiraceae cladogenesis.</title>
        <authorList>
            <person name="Vera-Ponce De Leon A."/>
            <person name="Schneider M."/>
            <person name="Jahnes B.C."/>
            <person name="Sadowski V."/>
            <person name="Camuy-Velez L.A."/>
            <person name="Duan J."/>
            <person name="Sabree Z.L."/>
        </authorList>
    </citation>
    <scope>NUCLEOTIDE SEQUENCE [LARGE SCALE GENOMIC DNA]</scope>
    <source>
        <strain evidence="1 2">PAL227</strain>
    </source>
</reference>
<dbReference type="EMBL" id="JAMZFV010000017">
    <property type="protein sequence ID" value="MCP1110749.1"/>
    <property type="molecule type" value="Genomic_DNA"/>
</dbReference>
<dbReference type="Gene3D" id="3.40.710.10">
    <property type="entry name" value="DD-peptidase/beta-lactamase superfamily"/>
    <property type="match status" value="1"/>
</dbReference>
<name>A0ABT1EJU7_9FIRM</name>
<accession>A0ABT1EJU7</accession>
<evidence type="ECO:0000313" key="2">
    <source>
        <dbReference type="Proteomes" id="UP001523565"/>
    </source>
</evidence>
<dbReference type="SUPFAM" id="SSF56601">
    <property type="entry name" value="beta-lactamase/transpeptidase-like"/>
    <property type="match status" value="1"/>
</dbReference>
<organism evidence="1 2">
    <name type="scientific">Ohessyouella blattaphilus</name>
    <dbReference type="NCBI Taxonomy" id="2949333"/>
    <lineage>
        <taxon>Bacteria</taxon>
        <taxon>Bacillati</taxon>
        <taxon>Bacillota</taxon>
        <taxon>Clostridia</taxon>
        <taxon>Lachnospirales</taxon>
        <taxon>Lachnospiraceae</taxon>
        <taxon>Ohessyouella</taxon>
    </lineage>
</organism>
<dbReference type="InterPro" id="IPR012338">
    <property type="entry name" value="Beta-lactam/transpept-like"/>
</dbReference>
<dbReference type="RefSeq" id="WP_262069630.1">
    <property type="nucleotide sequence ID" value="NZ_JAMXOC010000017.1"/>
</dbReference>
<protein>
    <recommendedName>
        <fullName evidence="3">Beta-lactamase-related domain-containing protein</fullName>
    </recommendedName>
</protein>
<comment type="caution">
    <text evidence="1">The sequence shown here is derived from an EMBL/GenBank/DDBJ whole genome shotgun (WGS) entry which is preliminary data.</text>
</comment>
<gene>
    <name evidence="1" type="ORF">NK118_10840</name>
</gene>
<dbReference type="Proteomes" id="UP001523565">
    <property type="component" value="Unassembled WGS sequence"/>
</dbReference>
<evidence type="ECO:0000313" key="1">
    <source>
        <dbReference type="EMBL" id="MCP1110749.1"/>
    </source>
</evidence>